<proteinExistence type="predicted"/>
<dbReference type="Proteomes" id="UP000191110">
    <property type="component" value="Unassembled WGS sequence"/>
</dbReference>
<dbReference type="AlphaFoldDB" id="A0A1T2L189"/>
<protein>
    <submittedName>
        <fullName evidence="1">Uncharacterized protein</fullName>
    </submittedName>
</protein>
<gene>
    <name evidence="1" type="ORF">BOW53_13965</name>
</gene>
<keyword evidence="2" id="KW-1185">Reference proteome</keyword>
<organism evidence="1 2">
    <name type="scientific">Solemya pervernicosa gill symbiont</name>
    <dbReference type="NCBI Taxonomy" id="642797"/>
    <lineage>
        <taxon>Bacteria</taxon>
        <taxon>Pseudomonadati</taxon>
        <taxon>Pseudomonadota</taxon>
        <taxon>Gammaproteobacteria</taxon>
        <taxon>sulfur-oxidizing symbionts</taxon>
    </lineage>
</organism>
<reference evidence="1 2" key="1">
    <citation type="submission" date="2016-11" db="EMBL/GenBank/DDBJ databases">
        <title>Mixed transmission modes and dynamic genome evolution in an obligate animal-bacterial symbiosis.</title>
        <authorList>
            <person name="Russell S.L."/>
            <person name="Corbett-Detig R.B."/>
            <person name="Cavanaugh C.M."/>
        </authorList>
    </citation>
    <scope>NUCLEOTIDE SEQUENCE [LARGE SCALE GENOMIC DNA]</scope>
    <source>
        <strain evidence="1">Sveles-Q1</strain>
    </source>
</reference>
<dbReference type="RefSeq" id="WP_078484704.1">
    <property type="nucleotide sequence ID" value="NZ_MPRL01000071.1"/>
</dbReference>
<evidence type="ECO:0000313" key="1">
    <source>
        <dbReference type="EMBL" id="OOZ38858.1"/>
    </source>
</evidence>
<name>A0A1T2L189_9GAMM</name>
<comment type="caution">
    <text evidence="1">The sequence shown here is derived from an EMBL/GenBank/DDBJ whole genome shotgun (WGS) entry which is preliminary data.</text>
</comment>
<sequence length="81" mass="9709">MSSFTENMTKKEWEVFCEIMLRYHYGQPYFWSVPDEDSGDYGIEFYTADGTIFQCYYPDLSVDMATYKKKIQKKINDDLKN</sequence>
<dbReference type="EMBL" id="MPRL01000071">
    <property type="protein sequence ID" value="OOZ38858.1"/>
    <property type="molecule type" value="Genomic_DNA"/>
</dbReference>
<accession>A0A1T2L189</accession>
<evidence type="ECO:0000313" key="2">
    <source>
        <dbReference type="Proteomes" id="UP000191110"/>
    </source>
</evidence>